<evidence type="ECO:0000256" key="1">
    <source>
        <dbReference type="SAM" id="MobiDB-lite"/>
    </source>
</evidence>
<dbReference type="EMBL" id="CAMPGE010012658">
    <property type="protein sequence ID" value="CAI2371421.1"/>
    <property type="molecule type" value="Genomic_DNA"/>
</dbReference>
<evidence type="ECO:0000313" key="2">
    <source>
        <dbReference type="EMBL" id="CAI2371421.1"/>
    </source>
</evidence>
<protein>
    <submittedName>
        <fullName evidence="2">Uncharacterized protein</fullName>
    </submittedName>
</protein>
<accession>A0AAD1UL63</accession>
<feature type="region of interest" description="Disordered" evidence="1">
    <location>
        <begin position="1"/>
        <end position="34"/>
    </location>
</feature>
<comment type="caution">
    <text evidence="2">The sequence shown here is derived from an EMBL/GenBank/DDBJ whole genome shotgun (WGS) entry which is preliminary data.</text>
</comment>
<name>A0AAD1UL63_EUPCR</name>
<reference evidence="2" key="1">
    <citation type="submission" date="2023-07" db="EMBL/GenBank/DDBJ databases">
        <authorList>
            <consortium name="AG Swart"/>
            <person name="Singh M."/>
            <person name="Singh A."/>
            <person name="Seah K."/>
            <person name="Emmerich C."/>
        </authorList>
    </citation>
    <scope>NUCLEOTIDE SEQUENCE</scope>
    <source>
        <strain evidence="2">DP1</strain>
    </source>
</reference>
<evidence type="ECO:0000313" key="3">
    <source>
        <dbReference type="Proteomes" id="UP001295684"/>
    </source>
</evidence>
<organism evidence="2 3">
    <name type="scientific">Euplotes crassus</name>
    <dbReference type="NCBI Taxonomy" id="5936"/>
    <lineage>
        <taxon>Eukaryota</taxon>
        <taxon>Sar</taxon>
        <taxon>Alveolata</taxon>
        <taxon>Ciliophora</taxon>
        <taxon>Intramacronucleata</taxon>
        <taxon>Spirotrichea</taxon>
        <taxon>Hypotrichia</taxon>
        <taxon>Euplotida</taxon>
        <taxon>Euplotidae</taxon>
        <taxon>Moneuplotes</taxon>
    </lineage>
</organism>
<keyword evidence="3" id="KW-1185">Reference proteome</keyword>
<gene>
    <name evidence="2" type="ORF">ECRASSUSDP1_LOCUS12744</name>
</gene>
<dbReference type="AlphaFoldDB" id="A0AAD1UL63"/>
<sequence>MSDNSQISYGSCYTPRYRNPSRSSVRREELTSDKTENKYYFSKEKTRHKRKIIDQQESYNVKTVEDQYRTTTHRSRLSIKEPYYDYKNDKVQLFKDIKAKIDNQKSFATNPEDAFGDLSRNKDLKKNNTSFLKQTGREMKYNIIENKLDDYVNSKRNEIYARMKLPKALVNHYITSASMSNCSISEQNPYDIFDNNDTNASKDLEFDRISDIDMEEPAKRLAILNGKDSKFPSIIMEGNKKRKGFAFCCTSL</sequence>
<dbReference type="Proteomes" id="UP001295684">
    <property type="component" value="Unassembled WGS sequence"/>
</dbReference>
<feature type="compositionally biased region" description="Polar residues" evidence="1">
    <location>
        <begin position="1"/>
        <end position="11"/>
    </location>
</feature>
<feature type="compositionally biased region" description="Basic and acidic residues" evidence="1">
    <location>
        <begin position="25"/>
        <end position="34"/>
    </location>
</feature>
<proteinExistence type="predicted"/>